<dbReference type="InterPro" id="IPR049016">
    <property type="entry name" value="MYO6_lever"/>
</dbReference>
<reference evidence="3 4" key="1">
    <citation type="submission" date="2018-11" db="EMBL/GenBank/DDBJ databases">
        <authorList>
            <consortium name="Pathogen Informatics"/>
        </authorList>
    </citation>
    <scope>NUCLEOTIDE SEQUENCE [LARGE SCALE GENOMIC DNA]</scope>
</reference>
<evidence type="ECO:0000313" key="4">
    <source>
        <dbReference type="Proteomes" id="UP000281553"/>
    </source>
</evidence>
<dbReference type="GO" id="GO:0003774">
    <property type="term" value="F:cytoskeletal motor activity"/>
    <property type="evidence" value="ECO:0007669"/>
    <property type="project" value="InterPro"/>
</dbReference>
<keyword evidence="1" id="KW-0505">Motor protein</keyword>
<dbReference type="EMBL" id="UYRU01097674">
    <property type="protein sequence ID" value="VDN40107.1"/>
    <property type="molecule type" value="Genomic_DNA"/>
</dbReference>
<evidence type="ECO:0000259" key="2">
    <source>
        <dbReference type="PROSITE" id="PS51456"/>
    </source>
</evidence>
<dbReference type="PROSITE" id="PS51456">
    <property type="entry name" value="MYOSIN_MOTOR"/>
    <property type="match status" value="1"/>
</dbReference>
<dbReference type="Pfam" id="PF21521">
    <property type="entry name" value="MYO6_lever"/>
    <property type="match status" value="1"/>
</dbReference>
<dbReference type="Gene3D" id="3.30.70.1590">
    <property type="match status" value="1"/>
</dbReference>
<keyword evidence="1" id="KW-0009">Actin-binding</keyword>
<comment type="similarity">
    <text evidence="1">Belongs to the TRAFAC class myosin-kinesin ATPase superfamily. Myosin family.</text>
</comment>
<organism evidence="3 4">
    <name type="scientific">Dibothriocephalus latus</name>
    <name type="common">Fish tapeworm</name>
    <name type="synonym">Diphyllobothrium latum</name>
    <dbReference type="NCBI Taxonomy" id="60516"/>
    <lineage>
        <taxon>Eukaryota</taxon>
        <taxon>Metazoa</taxon>
        <taxon>Spiralia</taxon>
        <taxon>Lophotrochozoa</taxon>
        <taxon>Platyhelminthes</taxon>
        <taxon>Cestoda</taxon>
        <taxon>Eucestoda</taxon>
        <taxon>Diphyllobothriidea</taxon>
        <taxon>Diphyllobothriidae</taxon>
        <taxon>Dibothriocephalus</taxon>
    </lineage>
</organism>
<dbReference type="GO" id="GO:0003779">
    <property type="term" value="F:actin binding"/>
    <property type="evidence" value="ECO:0007669"/>
    <property type="project" value="UniProtKB-KW"/>
</dbReference>
<proteinExistence type="inferred from homology"/>
<accession>A0A3P7P495</accession>
<dbReference type="GO" id="GO:0016459">
    <property type="term" value="C:myosin complex"/>
    <property type="evidence" value="ECO:0007669"/>
    <property type="project" value="UniProtKB-KW"/>
</dbReference>
<dbReference type="InterPro" id="IPR001609">
    <property type="entry name" value="Myosin_head_motor_dom-like"/>
</dbReference>
<dbReference type="OrthoDB" id="6284930at2759"/>
<dbReference type="Gene3D" id="6.10.250.2980">
    <property type="match status" value="1"/>
</dbReference>
<dbReference type="SUPFAM" id="SSF52540">
    <property type="entry name" value="P-loop containing nucleoside triphosphate hydrolases"/>
    <property type="match status" value="1"/>
</dbReference>
<evidence type="ECO:0000256" key="1">
    <source>
        <dbReference type="PROSITE-ProRule" id="PRU00782"/>
    </source>
</evidence>
<gene>
    <name evidence="3" type="ORF">DILT_LOCUS18139</name>
</gene>
<keyword evidence="1" id="KW-0518">Myosin</keyword>
<dbReference type="Proteomes" id="UP000281553">
    <property type="component" value="Unassembled WGS sequence"/>
</dbReference>
<dbReference type="InterPro" id="IPR027417">
    <property type="entry name" value="P-loop_NTPase"/>
</dbReference>
<protein>
    <recommendedName>
        <fullName evidence="2">Myosin motor domain-containing protein</fullName>
    </recommendedName>
</protein>
<dbReference type="AlphaFoldDB" id="A0A3P7P495"/>
<keyword evidence="4" id="KW-1185">Reference proteome</keyword>
<evidence type="ECO:0000313" key="3">
    <source>
        <dbReference type="EMBL" id="VDN40107.1"/>
    </source>
</evidence>
<sequence length="71" mass="8524">MFNASGIDDDDYKFGVSKVFFRAGKFAEFDDLLRMDPEHLTQLVQRVRVWIQHYRWRKVIYGALCVIKRKV</sequence>
<feature type="domain" description="Myosin motor" evidence="2">
    <location>
        <begin position="1"/>
        <end position="34"/>
    </location>
</feature>
<name>A0A3P7P495_DIBLA</name>
<dbReference type="GO" id="GO:0005524">
    <property type="term" value="F:ATP binding"/>
    <property type="evidence" value="ECO:0007669"/>
    <property type="project" value="InterPro"/>
</dbReference>
<comment type="caution">
    <text evidence="1">Lacks conserved residue(s) required for the propagation of feature annotation.</text>
</comment>